<organism evidence="6 7">
    <name type="scientific">Galliscardovia ingluviei</name>
    <dbReference type="NCBI Taxonomy" id="1769422"/>
    <lineage>
        <taxon>Bacteria</taxon>
        <taxon>Bacillati</taxon>
        <taxon>Actinomycetota</taxon>
        <taxon>Actinomycetes</taxon>
        <taxon>Bifidobacteriales</taxon>
        <taxon>Bifidobacteriaceae</taxon>
        <taxon>Galliscardovia</taxon>
    </lineage>
</organism>
<dbReference type="PANTHER" id="PTHR22683:SF1">
    <property type="entry name" value="TYPE VII SECRETION SYSTEM PROTEIN ESSC"/>
    <property type="match status" value="1"/>
</dbReference>
<accession>A0A8J3EYT2</accession>
<dbReference type="InterPro" id="IPR027417">
    <property type="entry name" value="P-loop_NTPase"/>
</dbReference>
<reference evidence="6" key="2">
    <citation type="submission" date="2020-09" db="EMBL/GenBank/DDBJ databases">
        <authorList>
            <person name="Sun Q."/>
            <person name="Sedlacek I."/>
        </authorList>
    </citation>
    <scope>NUCLEOTIDE SEQUENCE</scope>
    <source>
        <strain evidence="6">CCM 8606</strain>
    </source>
</reference>
<reference evidence="6" key="1">
    <citation type="journal article" date="2014" name="Int. J. Syst. Evol. Microbiol.">
        <title>Complete genome sequence of Corynebacterium casei LMG S-19264T (=DSM 44701T), isolated from a smear-ripened cheese.</title>
        <authorList>
            <consortium name="US DOE Joint Genome Institute (JGI-PGF)"/>
            <person name="Walter F."/>
            <person name="Albersmeier A."/>
            <person name="Kalinowski J."/>
            <person name="Ruckert C."/>
        </authorList>
    </citation>
    <scope>NUCLEOTIDE SEQUENCE</scope>
    <source>
        <strain evidence="6">CCM 8606</strain>
    </source>
</reference>
<evidence type="ECO:0000313" key="7">
    <source>
        <dbReference type="Proteomes" id="UP000619536"/>
    </source>
</evidence>
<evidence type="ECO:0000256" key="1">
    <source>
        <dbReference type="ARBA" id="ARBA00022741"/>
    </source>
</evidence>
<dbReference type="EMBL" id="BMDH01000001">
    <property type="protein sequence ID" value="GGI13666.1"/>
    <property type="molecule type" value="Genomic_DNA"/>
</dbReference>
<evidence type="ECO:0000256" key="4">
    <source>
        <dbReference type="SAM" id="MobiDB-lite"/>
    </source>
</evidence>
<dbReference type="CDD" id="cd01127">
    <property type="entry name" value="TrwB_TraG_TraD_VirD4"/>
    <property type="match status" value="1"/>
</dbReference>
<dbReference type="GO" id="GO:0005524">
    <property type="term" value="F:ATP binding"/>
    <property type="evidence" value="ECO:0007669"/>
    <property type="project" value="UniProtKB-UniRule"/>
</dbReference>
<evidence type="ECO:0000256" key="3">
    <source>
        <dbReference type="PROSITE-ProRule" id="PRU00289"/>
    </source>
</evidence>
<dbReference type="Gene3D" id="3.40.50.300">
    <property type="entry name" value="P-loop containing nucleotide triphosphate hydrolases"/>
    <property type="match status" value="1"/>
</dbReference>
<protein>
    <recommendedName>
        <fullName evidence="5">FtsK domain-containing protein</fullName>
    </recommendedName>
</protein>
<evidence type="ECO:0000256" key="2">
    <source>
        <dbReference type="ARBA" id="ARBA00022840"/>
    </source>
</evidence>
<name>A0A8J3EYT2_9BIFI</name>
<dbReference type="InterPro" id="IPR002543">
    <property type="entry name" value="FtsK_dom"/>
</dbReference>
<feature type="binding site" evidence="3">
    <location>
        <begin position="30"/>
        <end position="37"/>
    </location>
    <ligand>
        <name>ATP</name>
        <dbReference type="ChEBI" id="CHEBI:30616"/>
    </ligand>
</feature>
<feature type="region of interest" description="Disordered" evidence="4">
    <location>
        <begin position="372"/>
        <end position="404"/>
    </location>
</feature>
<dbReference type="PROSITE" id="PS50901">
    <property type="entry name" value="FTSK"/>
    <property type="match status" value="1"/>
</dbReference>
<keyword evidence="7" id="KW-1185">Reference proteome</keyword>
<proteinExistence type="predicted"/>
<evidence type="ECO:0000313" key="6">
    <source>
        <dbReference type="EMBL" id="GGI13666.1"/>
    </source>
</evidence>
<dbReference type="InterPro" id="IPR050206">
    <property type="entry name" value="FtsK/SpoIIIE/SftA"/>
</dbReference>
<dbReference type="SUPFAM" id="SSF52540">
    <property type="entry name" value="P-loop containing nucleoside triphosphate hydrolases"/>
    <property type="match status" value="1"/>
</dbReference>
<dbReference type="PANTHER" id="PTHR22683">
    <property type="entry name" value="SPORULATION PROTEIN RELATED"/>
    <property type="match status" value="1"/>
</dbReference>
<dbReference type="Pfam" id="PF01580">
    <property type="entry name" value="FtsK_SpoIIIE"/>
    <property type="match status" value="1"/>
</dbReference>
<sequence length="514" mass="56842">MQHYHAPQPPTIQPYTLDIITQGPHALLAGTTGSGKSYVLRTWVLSLALAYPPSDVQFIFLDFKGGSTFRDLYQLPHTIGFVSDLDISHALRALAAIKQELQRREHLVAIHHAGDINHIPQPPARLLIIIDEFHALRAQLPDYMDRLDHLATLGRSLGMHLIACTQHPMGQMSTNMKANIGLHICLRVRDEIQSRELIGTTLAAHFTPDIPGIAMSDYEQYPKIWRALTATHADQEILACKRAWQAIGDGAIPMLFSQPLPKYLPAYAQVKTSTDCTRKTDNNGNMQQCDTASFALDRAHLQLVLGLADTGTHCIEYQLALNQGNIAIIGLPTRGTSTILNNCLAQLQTAQAHGVCTINTYNMDTAYGEQEVCEPSLESSQSLQMPQPERLPQSDQSSPARQTPPEWHIDLVDEADQWLNPMCDDPQATLFRQYLADPNHTVIFATHSARFVRHPDHCSTRIVFATGDTATDSISGIPHAALATCTEDDYHLAGRAFVLEHGSCTKIQCYSSIA</sequence>
<feature type="domain" description="FtsK" evidence="5">
    <location>
        <begin position="12"/>
        <end position="195"/>
    </location>
</feature>
<keyword evidence="2 3" id="KW-0067">ATP-binding</keyword>
<keyword evidence="1 3" id="KW-0547">Nucleotide-binding</keyword>
<comment type="caution">
    <text evidence="6">The sequence shown here is derived from an EMBL/GenBank/DDBJ whole genome shotgun (WGS) entry which is preliminary data.</text>
</comment>
<evidence type="ECO:0000259" key="5">
    <source>
        <dbReference type="PROSITE" id="PS50901"/>
    </source>
</evidence>
<dbReference type="GO" id="GO:0003677">
    <property type="term" value="F:DNA binding"/>
    <property type="evidence" value="ECO:0007669"/>
    <property type="project" value="InterPro"/>
</dbReference>
<dbReference type="AlphaFoldDB" id="A0A8J3EYT2"/>
<dbReference type="Proteomes" id="UP000619536">
    <property type="component" value="Unassembled WGS sequence"/>
</dbReference>
<gene>
    <name evidence="6" type="ORF">GCM10007377_07100</name>
</gene>